<keyword evidence="5" id="KW-1185">Reference proteome</keyword>
<dbReference type="Proteomes" id="UP000617628">
    <property type="component" value="Unassembled WGS sequence"/>
</dbReference>
<dbReference type="Gene3D" id="2.40.30.170">
    <property type="match status" value="1"/>
</dbReference>
<feature type="domain" description="Multidrug resistance protein MdtA-like barrel-sandwich hybrid" evidence="3">
    <location>
        <begin position="82"/>
        <end position="220"/>
    </location>
</feature>
<name>A0A934S1E4_9BACT</name>
<dbReference type="InterPro" id="IPR058625">
    <property type="entry name" value="MdtA-like_BSH"/>
</dbReference>
<evidence type="ECO:0000256" key="1">
    <source>
        <dbReference type="ARBA" id="ARBA00009477"/>
    </source>
</evidence>
<protein>
    <submittedName>
        <fullName evidence="4">Efflux RND transporter periplasmic adaptor subunit</fullName>
    </submittedName>
</protein>
<keyword evidence="2" id="KW-0472">Membrane</keyword>
<dbReference type="NCBIfam" id="TIGR01730">
    <property type="entry name" value="RND_mfp"/>
    <property type="match status" value="1"/>
</dbReference>
<reference evidence="4" key="1">
    <citation type="submission" date="2021-01" db="EMBL/GenBank/DDBJ databases">
        <title>Modified the classification status of verrucomicrobia.</title>
        <authorList>
            <person name="Feng X."/>
        </authorList>
    </citation>
    <scope>NUCLEOTIDE SEQUENCE</scope>
    <source>
        <strain evidence="4">KCTC 13126</strain>
    </source>
</reference>
<dbReference type="GO" id="GO:1990281">
    <property type="term" value="C:efflux pump complex"/>
    <property type="evidence" value="ECO:0007669"/>
    <property type="project" value="TreeGrafter"/>
</dbReference>
<organism evidence="4 5">
    <name type="scientific">Pelagicoccus mobilis</name>
    <dbReference type="NCBI Taxonomy" id="415221"/>
    <lineage>
        <taxon>Bacteria</taxon>
        <taxon>Pseudomonadati</taxon>
        <taxon>Verrucomicrobiota</taxon>
        <taxon>Opitutia</taxon>
        <taxon>Puniceicoccales</taxon>
        <taxon>Pelagicoccaceae</taxon>
        <taxon>Pelagicoccus</taxon>
    </lineage>
</organism>
<dbReference type="Gene3D" id="1.10.287.470">
    <property type="entry name" value="Helix hairpin bin"/>
    <property type="match status" value="1"/>
</dbReference>
<accession>A0A934S1E4</accession>
<comment type="caution">
    <text evidence="4">The sequence shown here is derived from an EMBL/GenBank/DDBJ whole genome shotgun (WGS) entry which is preliminary data.</text>
</comment>
<dbReference type="RefSeq" id="WP_200356310.1">
    <property type="nucleotide sequence ID" value="NZ_JAENIL010000026.1"/>
</dbReference>
<sequence>MDQDLNRPSVAKWLFLHVVPAILMLVIASGAVFGLAIALKKPPETLPAEKILPAVDVLVVQPTTHTISVESQGTVEPRTQTTLFAEVSGRIESISPALYAGGFFKKGDILATIDDTDYIANLASARSRYADANLAYQQELATSAQAQEDWKALSNGETPTDLVLRKPQLARAKSNLEAAQAAVASAERDFSRTVVKAPYNGRVQRKFVDVGQYANARQSQIASIYSVDTAEIRLGLSLQDTQLVRVPETYSDGSESGTRPGVTIKSIYGGEEYSWRGTIDRSEGAVDPMSRLLYIVAQVDDPYGKDPSGERPPLKVGSFVTAEIDGAKLQDAYVIPRRALRENDTLFIIRDDSTLEIRPVTPIQKTTEITVIQGQLSPGEKVCLTPLQYVVNGMEVILPDEESAN</sequence>
<dbReference type="GO" id="GO:0015562">
    <property type="term" value="F:efflux transmembrane transporter activity"/>
    <property type="evidence" value="ECO:0007669"/>
    <property type="project" value="TreeGrafter"/>
</dbReference>
<gene>
    <name evidence="4" type="ORF">JIN87_14555</name>
</gene>
<evidence type="ECO:0000259" key="3">
    <source>
        <dbReference type="Pfam" id="PF25917"/>
    </source>
</evidence>
<dbReference type="Gene3D" id="2.40.420.20">
    <property type="match status" value="1"/>
</dbReference>
<evidence type="ECO:0000313" key="4">
    <source>
        <dbReference type="EMBL" id="MBK1878097.1"/>
    </source>
</evidence>
<dbReference type="Pfam" id="PF25917">
    <property type="entry name" value="BSH_RND"/>
    <property type="match status" value="1"/>
</dbReference>
<proteinExistence type="inferred from homology"/>
<keyword evidence="2" id="KW-1133">Transmembrane helix</keyword>
<comment type="similarity">
    <text evidence="1">Belongs to the membrane fusion protein (MFP) (TC 8.A.1) family.</text>
</comment>
<dbReference type="SUPFAM" id="SSF111369">
    <property type="entry name" value="HlyD-like secretion proteins"/>
    <property type="match status" value="1"/>
</dbReference>
<dbReference type="EMBL" id="JAENIL010000026">
    <property type="protein sequence ID" value="MBK1878097.1"/>
    <property type="molecule type" value="Genomic_DNA"/>
</dbReference>
<dbReference type="AlphaFoldDB" id="A0A934S1E4"/>
<feature type="transmembrane region" description="Helical" evidence="2">
    <location>
        <begin position="14"/>
        <end position="39"/>
    </location>
</feature>
<evidence type="ECO:0000313" key="5">
    <source>
        <dbReference type="Proteomes" id="UP000617628"/>
    </source>
</evidence>
<dbReference type="PANTHER" id="PTHR30469:SF12">
    <property type="entry name" value="MULTIDRUG RESISTANCE PROTEIN MDTA"/>
    <property type="match status" value="1"/>
</dbReference>
<dbReference type="InterPro" id="IPR006143">
    <property type="entry name" value="RND_pump_MFP"/>
</dbReference>
<dbReference type="Gene3D" id="2.40.50.100">
    <property type="match status" value="1"/>
</dbReference>
<evidence type="ECO:0000256" key="2">
    <source>
        <dbReference type="SAM" id="Phobius"/>
    </source>
</evidence>
<keyword evidence="2" id="KW-0812">Transmembrane</keyword>
<dbReference type="PANTHER" id="PTHR30469">
    <property type="entry name" value="MULTIDRUG RESISTANCE PROTEIN MDTA"/>
    <property type="match status" value="1"/>
</dbReference>